<dbReference type="EnsemblPlants" id="LPERR10G10350.1">
    <property type="protein sequence ID" value="LPERR10G10350.1"/>
    <property type="gene ID" value="LPERR10G10350"/>
</dbReference>
<reference evidence="3 4" key="1">
    <citation type="submission" date="2012-08" db="EMBL/GenBank/DDBJ databases">
        <title>Oryza genome evolution.</title>
        <authorList>
            <person name="Wing R.A."/>
        </authorList>
    </citation>
    <scope>NUCLEOTIDE SEQUENCE</scope>
</reference>
<evidence type="ECO:0000313" key="3">
    <source>
        <dbReference type="EnsemblPlants" id="LPERR10G10350.1"/>
    </source>
</evidence>
<keyword evidence="4" id="KW-1185">Reference proteome</keyword>
<dbReference type="Proteomes" id="UP000032180">
    <property type="component" value="Chromosome 10"/>
</dbReference>
<sequence length="113" mass="11851">MATMLFTFAFAVALFGLLLFAVWMNPVVSIDAVTVSAATTDVAVRLERRWFRLMPDTYRNGTVSVSCAGGAVTARGELRDVTLTAAASPSVATATREAASPTSSGGGERCAWT</sequence>
<keyword evidence="2" id="KW-0732">Signal</keyword>
<evidence type="ECO:0000313" key="4">
    <source>
        <dbReference type="Proteomes" id="UP000032180"/>
    </source>
</evidence>
<evidence type="ECO:0008006" key="5">
    <source>
        <dbReference type="Google" id="ProtNLM"/>
    </source>
</evidence>
<feature type="region of interest" description="Disordered" evidence="1">
    <location>
        <begin position="92"/>
        <end position="113"/>
    </location>
</feature>
<dbReference type="Gramene" id="LPERR10G10350.1">
    <property type="protein sequence ID" value="LPERR10G10350.1"/>
    <property type="gene ID" value="LPERR10G10350"/>
</dbReference>
<name>A0A0D9XKV7_9ORYZ</name>
<reference evidence="3" key="3">
    <citation type="submission" date="2015-04" db="UniProtKB">
        <authorList>
            <consortium name="EnsemblPlants"/>
        </authorList>
    </citation>
    <scope>IDENTIFICATION</scope>
</reference>
<feature type="chain" id="PRO_5005431101" description="Late embryogenesis abundant protein LEA-2 subgroup domain-containing protein" evidence="2">
    <location>
        <begin position="30"/>
        <end position="113"/>
    </location>
</feature>
<evidence type="ECO:0000256" key="2">
    <source>
        <dbReference type="SAM" id="SignalP"/>
    </source>
</evidence>
<dbReference type="HOGENOM" id="CLU_2137071_0_0_1"/>
<reference evidence="4" key="2">
    <citation type="submission" date="2013-12" db="EMBL/GenBank/DDBJ databases">
        <authorList>
            <person name="Yu Y."/>
            <person name="Lee S."/>
            <person name="de Baynast K."/>
            <person name="Wissotski M."/>
            <person name="Liu L."/>
            <person name="Talag J."/>
            <person name="Goicoechea J."/>
            <person name="Angelova A."/>
            <person name="Jetty R."/>
            <person name="Kudrna D."/>
            <person name="Golser W."/>
            <person name="Rivera L."/>
            <person name="Zhang J."/>
            <person name="Wing R."/>
        </authorList>
    </citation>
    <scope>NUCLEOTIDE SEQUENCE</scope>
</reference>
<proteinExistence type="predicted"/>
<evidence type="ECO:0000256" key="1">
    <source>
        <dbReference type="SAM" id="MobiDB-lite"/>
    </source>
</evidence>
<feature type="signal peptide" evidence="2">
    <location>
        <begin position="1"/>
        <end position="29"/>
    </location>
</feature>
<protein>
    <recommendedName>
        <fullName evidence="5">Late embryogenesis abundant protein LEA-2 subgroup domain-containing protein</fullName>
    </recommendedName>
</protein>
<dbReference type="AlphaFoldDB" id="A0A0D9XKV7"/>
<feature type="compositionally biased region" description="Gly residues" evidence="1">
    <location>
        <begin position="104"/>
        <end position="113"/>
    </location>
</feature>
<accession>A0A0D9XKV7</accession>
<organism evidence="3 4">
    <name type="scientific">Leersia perrieri</name>
    <dbReference type="NCBI Taxonomy" id="77586"/>
    <lineage>
        <taxon>Eukaryota</taxon>
        <taxon>Viridiplantae</taxon>
        <taxon>Streptophyta</taxon>
        <taxon>Embryophyta</taxon>
        <taxon>Tracheophyta</taxon>
        <taxon>Spermatophyta</taxon>
        <taxon>Magnoliopsida</taxon>
        <taxon>Liliopsida</taxon>
        <taxon>Poales</taxon>
        <taxon>Poaceae</taxon>
        <taxon>BOP clade</taxon>
        <taxon>Oryzoideae</taxon>
        <taxon>Oryzeae</taxon>
        <taxon>Oryzinae</taxon>
        <taxon>Leersia</taxon>
    </lineage>
</organism>